<dbReference type="AlphaFoldDB" id="A0A0Z8LWH0"/>
<reference evidence="9 10" key="1">
    <citation type="submission" date="2016-02" db="EMBL/GenBank/DDBJ databases">
        <authorList>
            <consortium name="Pathogen Informatics"/>
        </authorList>
    </citation>
    <scope>NUCLEOTIDE SEQUENCE [LARGE SCALE GENOMIC DNA]</scope>
    <source>
        <strain evidence="6 9">LSS90</strain>
        <strain evidence="7 10">SS975</strain>
    </source>
</reference>
<dbReference type="InterPro" id="IPR050683">
    <property type="entry name" value="Bact_Polysacc_Export_ATP-bd"/>
</dbReference>
<keyword evidence="7" id="KW-0378">Hydrolase</keyword>
<sequence length="388" mass="44105">MSKKEIALKVESVSKSFKLPTESTQSLRTTLVNYFRGIKGYKEQHVLQDISFEVEKGDFFGIVGRNGSGKSTLLKIISQIYVPEKGKVIVNGTLIPFIELGVGFNPELTGRENIYLNGALLGFSRSEIDDMYDDIVEFAELKEFMDQKLKNYSSGMQVRLAFSIAIKAQGDILVLDEVLAVGDEAFQRKCFDYFAKLKREKKTVILVTHSMEQVQRFCNKAMLIDKGHHTVVGTPMEISRLYKELNGFEVVTEADRKTSLENISVDAHFENKDDQELLFKFDVTFERVIEDPVFTFTIHKDSGELLYRWVSDEEVAGSINISAKFASILFSIQNIFPNGKFITEFGVKSRDRSKEYAMFSGIVDFELINRGTSGNNIYWKPTVDVKIQ</sequence>
<keyword evidence="2" id="KW-0813">Transport</keyword>
<dbReference type="GO" id="GO:0016887">
    <property type="term" value="F:ATP hydrolysis activity"/>
    <property type="evidence" value="ECO:0007669"/>
    <property type="project" value="InterPro"/>
</dbReference>
<dbReference type="InterPro" id="IPR003439">
    <property type="entry name" value="ABC_transporter-like_ATP-bd"/>
</dbReference>
<dbReference type="EMBL" id="FILL01000014">
    <property type="protein sequence ID" value="CYX68062.1"/>
    <property type="molecule type" value="Genomic_DNA"/>
</dbReference>
<dbReference type="Gene3D" id="3.40.50.300">
    <property type="entry name" value="P-loop containing nucleotide triphosphate hydrolases"/>
    <property type="match status" value="1"/>
</dbReference>
<keyword evidence="4 8" id="KW-0067">ATP-binding</keyword>
<dbReference type="RefSeq" id="WP_044673468.1">
    <property type="nucleotide sequence ID" value="NZ_CEDD01000007.1"/>
</dbReference>
<dbReference type="PROSITE" id="PS50893">
    <property type="entry name" value="ABC_TRANSPORTER_2"/>
    <property type="match status" value="1"/>
</dbReference>
<name>A0A0Z8LWH0_STRSU</name>
<dbReference type="GO" id="GO:0016020">
    <property type="term" value="C:membrane"/>
    <property type="evidence" value="ECO:0007669"/>
    <property type="project" value="InterPro"/>
</dbReference>
<evidence type="ECO:0000259" key="5">
    <source>
        <dbReference type="PROSITE" id="PS50893"/>
    </source>
</evidence>
<evidence type="ECO:0000256" key="4">
    <source>
        <dbReference type="ARBA" id="ARBA00022840"/>
    </source>
</evidence>
<dbReference type="InterPro" id="IPR027417">
    <property type="entry name" value="P-loop_NTPase"/>
</dbReference>
<dbReference type="EMBL" id="SSXP01000005">
    <property type="protein sequence ID" value="TII08016.1"/>
    <property type="molecule type" value="Genomic_DNA"/>
</dbReference>
<dbReference type="Proteomes" id="UP000305768">
    <property type="component" value="Unassembled WGS sequence"/>
</dbReference>
<dbReference type="Proteomes" id="UP000072353">
    <property type="component" value="Unassembled WGS sequence"/>
</dbReference>
<dbReference type="SMART" id="SM00382">
    <property type="entry name" value="AAA"/>
    <property type="match status" value="1"/>
</dbReference>
<dbReference type="InterPro" id="IPR015860">
    <property type="entry name" value="ABC_transpr_TagH-like"/>
</dbReference>
<evidence type="ECO:0000256" key="3">
    <source>
        <dbReference type="ARBA" id="ARBA00022741"/>
    </source>
</evidence>
<gene>
    <name evidence="7" type="primary">tagH</name>
    <name evidence="6" type="ORF">ERS132452_01098</name>
    <name evidence="7" type="ORF">ERS132521_01611</name>
    <name evidence="8" type="ORF">FAJ34_04905</name>
</gene>
<dbReference type="InterPro" id="IPR017871">
    <property type="entry name" value="ABC_transporter-like_CS"/>
</dbReference>
<dbReference type="InterPro" id="IPR003593">
    <property type="entry name" value="AAA+_ATPase"/>
</dbReference>
<comment type="similarity">
    <text evidence="1">Belongs to the ABC transporter superfamily.</text>
</comment>
<dbReference type="GO" id="GO:0140359">
    <property type="term" value="F:ABC-type transporter activity"/>
    <property type="evidence" value="ECO:0007669"/>
    <property type="project" value="InterPro"/>
</dbReference>
<evidence type="ECO:0000256" key="1">
    <source>
        <dbReference type="ARBA" id="ARBA00005417"/>
    </source>
</evidence>
<evidence type="ECO:0000313" key="6">
    <source>
        <dbReference type="EMBL" id="CYV91301.1"/>
    </source>
</evidence>
<evidence type="ECO:0000313" key="11">
    <source>
        <dbReference type="Proteomes" id="UP000305768"/>
    </source>
</evidence>
<dbReference type="GO" id="GO:0005524">
    <property type="term" value="F:ATP binding"/>
    <property type="evidence" value="ECO:0007669"/>
    <property type="project" value="UniProtKB-KW"/>
</dbReference>
<evidence type="ECO:0000313" key="7">
    <source>
        <dbReference type="EMBL" id="CYX68062.1"/>
    </source>
</evidence>
<dbReference type="PROSITE" id="PS00211">
    <property type="entry name" value="ABC_TRANSPORTER_1"/>
    <property type="match status" value="1"/>
</dbReference>
<dbReference type="Pfam" id="PF00005">
    <property type="entry name" value="ABC_tran"/>
    <property type="match status" value="1"/>
</dbReference>
<dbReference type="Proteomes" id="UP000071765">
    <property type="component" value="Unassembled WGS sequence"/>
</dbReference>
<dbReference type="PANTHER" id="PTHR46743:SF2">
    <property type="entry name" value="TEICHOIC ACIDS EXPORT ATP-BINDING PROTEIN TAGH"/>
    <property type="match status" value="1"/>
</dbReference>
<dbReference type="EMBL" id="FIIN01000005">
    <property type="protein sequence ID" value="CYV91301.1"/>
    <property type="molecule type" value="Genomic_DNA"/>
</dbReference>
<evidence type="ECO:0000256" key="2">
    <source>
        <dbReference type="ARBA" id="ARBA00022448"/>
    </source>
</evidence>
<evidence type="ECO:0000313" key="10">
    <source>
        <dbReference type="Proteomes" id="UP000072353"/>
    </source>
</evidence>
<dbReference type="PANTHER" id="PTHR46743">
    <property type="entry name" value="TEICHOIC ACIDS EXPORT ATP-BINDING PROTEIN TAGH"/>
    <property type="match status" value="1"/>
</dbReference>
<evidence type="ECO:0000313" key="8">
    <source>
        <dbReference type="EMBL" id="TII08016.1"/>
    </source>
</evidence>
<dbReference type="CDD" id="cd03220">
    <property type="entry name" value="ABC_KpsT_Wzt"/>
    <property type="match status" value="1"/>
</dbReference>
<keyword evidence="3" id="KW-0547">Nucleotide-binding</keyword>
<reference evidence="8 11" key="2">
    <citation type="submission" date="2019-04" db="EMBL/GenBank/DDBJ databases">
        <title>Genome analysis of Streptococcus suis strain WUSS425.</title>
        <authorList>
            <person name="Chen H."/>
            <person name="Gao X."/>
            <person name="Wu Z."/>
        </authorList>
    </citation>
    <scope>NUCLEOTIDE SEQUENCE [LARGE SCALE GENOMIC DNA]</scope>
    <source>
        <strain evidence="8 11">WUSS425</strain>
    </source>
</reference>
<evidence type="ECO:0000313" key="9">
    <source>
        <dbReference type="Proteomes" id="UP000071765"/>
    </source>
</evidence>
<proteinExistence type="inferred from homology"/>
<dbReference type="EC" id="3.6.3.40" evidence="7"/>
<accession>A0A0Z8LWH0</accession>
<feature type="domain" description="ABC transporter" evidence="5">
    <location>
        <begin position="27"/>
        <end position="251"/>
    </location>
</feature>
<dbReference type="Gene3D" id="2.70.50.60">
    <property type="entry name" value="abc- transporter (atp binding component) like domain"/>
    <property type="match status" value="1"/>
</dbReference>
<organism evidence="7 10">
    <name type="scientific">Streptococcus suis</name>
    <dbReference type="NCBI Taxonomy" id="1307"/>
    <lineage>
        <taxon>Bacteria</taxon>
        <taxon>Bacillati</taxon>
        <taxon>Bacillota</taxon>
        <taxon>Bacilli</taxon>
        <taxon>Lactobacillales</taxon>
        <taxon>Streptococcaceae</taxon>
        <taxon>Streptococcus</taxon>
    </lineage>
</organism>
<protein>
    <submittedName>
        <fullName evidence="8">ABC transporter ATP-binding protein</fullName>
    </submittedName>
    <submittedName>
        <fullName evidence="7">Polysaccharide/polyol phosphate ABC transporter ATPase</fullName>
        <ecNumber evidence="7">3.6.3.40</ecNumber>
    </submittedName>
</protein>
<dbReference type="SUPFAM" id="SSF52540">
    <property type="entry name" value="P-loop containing nucleoside triphosphate hydrolases"/>
    <property type="match status" value="1"/>
</dbReference>